<dbReference type="PANTHER" id="PTHR30164:SF2">
    <property type="entry name" value="PROTEIN MTFA"/>
    <property type="match status" value="1"/>
</dbReference>
<dbReference type="GO" id="GO:0008237">
    <property type="term" value="F:metallopeptidase activity"/>
    <property type="evidence" value="ECO:0007669"/>
    <property type="project" value="InterPro"/>
</dbReference>
<dbReference type="EMBL" id="CP039339">
    <property type="protein sequence ID" value="QCX48289.1"/>
    <property type="molecule type" value="Genomic_DNA"/>
</dbReference>
<dbReference type="Gene3D" id="3.40.390.10">
    <property type="entry name" value="Collagenase (Catalytic Domain)"/>
    <property type="match status" value="1"/>
</dbReference>
<dbReference type="Gene3D" id="1.10.472.150">
    <property type="entry name" value="Glucose-regulated metallo-peptidase M90, N-terminal domain"/>
    <property type="match status" value="1"/>
</dbReference>
<sequence>MLSRLSQWLSRRAHSRQLARYAISDALWTRTLSGLPFLLDWPPAALARLRETATLFIAEKEFTTAHGLALTDEMVVSIAAQASVPILELGIAWYRGWRGVVLYPGEFLIRGEAMDEDGVVHDVRQEASGEAAANGLVLLSWQDIELGSVLAGPDMQPYNVVMHEFAHKLDMLNGEADGIPAFSSRLHAGLDREQWADDLYAEYDAFAERCDRIPERRWDADPILSLLDPYGAQHPAEFFAVASEVFFVEPAALQDTLPALYALLQAFYLQDPARRMLDSGRHTEPATP</sequence>
<dbReference type="PATRIC" id="fig|305.106.peg.433"/>
<accession>A0A0S4TR91</accession>
<dbReference type="Pfam" id="PF06167">
    <property type="entry name" value="Peptidase_M90"/>
    <property type="match status" value="1"/>
</dbReference>
<dbReference type="InterPro" id="IPR010384">
    <property type="entry name" value="MtfA_fam"/>
</dbReference>
<dbReference type="AlphaFoldDB" id="A0A0S4TR91"/>
<name>A0A0S4TR91_RALSL</name>
<evidence type="ECO:0000313" key="2">
    <source>
        <dbReference type="EMBL" id="QCX48289.1"/>
    </source>
</evidence>
<evidence type="ECO:0000313" key="1">
    <source>
        <dbReference type="EMBL" id="CUV12568.1"/>
    </source>
</evidence>
<reference evidence="1" key="1">
    <citation type="submission" date="2015-10" db="EMBL/GenBank/DDBJ databases">
        <authorList>
            <person name="Gilbert D.G."/>
        </authorList>
    </citation>
    <scope>NUCLEOTIDE SEQUENCE</scope>
    <source>
        <strain evidence="1">Phyl III-seqv23</strain>
    </source>
</reference>
<dbReference type="GO" id="GO:0004177">
    <property type="term" value="F:aminopeptidase activity"/>
    <property type="evidence" value="ECO:0007669"/>
    <property type="project" value="TreeGrafter"/>
</dbReference>
<dbReference type="CDD" id="cd20169">
    <property type="entry name" value="Peptidase_M90_mtfA"/>
    <property type="match status" value="1"/>
</dbReference>
<organism evidence="1">
    <name type="scientific">Ralstonia solanacearum</name>
    <name type="common">Pseudomonas solanacearum</name>
    <dbReference type="NCBI Taxonomy" id="305"/>
    <lineage>
        <taxon>Bacteria</taxon>
        <taxon>Pseudomonadati</taxon>
        <taxon>Pseudomonadota</taxon>
        <taxon>Betaproteobacteria</taxon>
        <taxon>Burkholderiales</taxon>
        <taxon>Burkholderiaceae</taxon>
        <taxon>Ralstonia</taxon>
        <taxon>Ralstonia solanacearum species complex</taxon>
    </lineage>
</organism>
<protein>
    <submittedName>
        <fullName evidence="2">Zinc-dependent peptidase</fullName>
    </submittedName>
</protein>
<proteinExistence type="predicted"/>
<dbReference type="PANTHER" id="PTHR30164">
    <property type="entry name" value="MTFA PEPTIDASE"/>
    <property type="match status" value="1"/>
</dbReference>
<dbReference type="InterPro" id="IPR042252">
    <property type="entry name" value="MtfA_N"/>
</dbReference>
<dbReference type="EMBL" id="LN899819">
    <property type="protein sequence ID" value="CUV12568.1"/>
    <property type="molecule type" value="Genomic_DNA"/>
</dbReference>
<gene>
    <name evidence="2" type="ORF">E7Z57_03770</name>
    <name evidence="1" type="ORF">RUN39_v1_370110</name>
</gene>
<evidence type="ECO:0000313" key="3">
    <source>
        <dbReference type="Proteomes" id="UP000310553"/>
    </source>
</evidence>
<reference evidence="2 3" key="2">
    <citation type="submission" date="2019-04" db="EMBL/GenBank/DDBJ databases">
        <title>Complete Genome of UW386 and Higher Quality Genome of UW700.</title>
        <authorList>
            <person name="Jacobs J."/>
            <person name="Perez A."/>
            <person name="Steidl O."/>
            <person name="Allen C."/>
        </authorList>
    </citation>
    <scope>NUCLEOTIDE SEQUENCE [LARGE SCALE GENOMIC DNA]</scope>
    <source>
        <strain evidence="2 3">UW386</strain>
    </source>
</reference>
<dbReference type="InterPro" id="IPR024079">
    <property type="entry name" value="MetalloPept_cat_dom_sf"/>
</dbReference>
<dbReference type="SUPFAM" id="SSF55486">
    <property type="entry name" value="Metalloproteases ('zincins'), catalytic domain"/>
    <property type="match status" value="1"/>
</dbReference>
<dbReference type="GO" id="GO:0005829">
    <property type="term" value="C:cytosol"/>
    <property type="evidence" value="ECO:0007669"/>
    <property type="project" value="TreeGrafter"/>
</dbReference>
<dbReference type="Proteomes" id="UP000310553">
    <property type="component" value="Chromosome"/>
</dbReference>